<accession>A0A1G5KRR3</accession>
<dbReference type="AlphaFoldDB" id="A0A1G5KRR3"/>
<evidence type="ECO:0000256" key="2">
    <source>
        <dbReference type="ARBA" id="ARBA00010772"/>
    </source>
</evidence>
<dbReference type="OrthoDB" id="9808275at2"/>
<dbReference type="Proteomes" id="UP000198636">
    <property type="component" value="Unassembled WGS sequence"/>
</dbReference>
<dbReference type="InterPro" id="IPR051804">
    <property type="entry name" value="Carb_Metab_Reg_Kinase/Isom"/>
</dbReference>
<feature type="domain" description="Phosphomannose isomerase type I catalytic" evidence="11">
    <location>
        <begin position="20"/>
        <end position="103"/>
    </location>
</feature>
<evidence type="ECO:0000259" key="12">
    <source>
        <dbReference type="Pfam" id="PF21621"/>
    </source>
</evidence>
<feature type="domain" description="Mannose-6-phosphate isomerase cupin" evidence="12">
    <location>
        <begin position="225"/>
        <end position="294"/>
    </location>
</feature>
<feature type="binding site" evidence="9">
    <location>
        <position position="82"/>
    </location>
    <ligand>
        <name>Zn(2+)</name>
        <dbReference type="ChEBI" id="CHEBI:29105"/>
    </ligand>
</feature>
<dbReference type="PIRSF" id="PIRSF036894">
    <property type="entry name" value="PMI_Firm_short"/>
    <property type="match status" value="1"/>
</dbReference>
<sequence length="295" mass="34187">MKEKELIFLNKLHYPKIWGSEDWVISAHSNGDCKISNGRYYGMTLSWLWHNKRELFGNLEGEVFPLLTKIINAKDDLSIQVHPDDTYAKENANGELGKTECWYIIDCDSDAELILGHNAETKEEMKNMIEDEKWENLLRRVKINPGDFFYIPAGTIHGIKKGTVILEIQQSSDVTYRLYDYGRLDKGRLRDLHIKESIDVTTIPHVDYKISNKIEEFKNAKKELLVKDKYFTLYKITIKGIQQFENDRSFMMVSVIKGEGTIDGIKIEEGLHFIIPASYKEFQLEGKLDLIISTV</sequence>
<evidence type="ECO:0000256" key="4">
    <source>
        <dbReference type="ARBA" id="ARBA00022723"/>
    </source>
</evidence>
<dbReference type="GO" id="GO:0004476">
    <property type="term" value="F:mannose-6-phosphate isomerase activity"/>
    <property type="evidence" value="ECO:0007669"/>
    <property type="project" value="UniProtKB-EC"/>
</dbReference>
<comment type="similarity">
    <text evidence="2">Belongs to the mannose-6-phosphate isomerase type 1 family.</text>
</comment>
<keyword evidence="6 13" id="KW-0413">Isomerase</keyword>
<dbReference type="PANTHER" id="PTHR42742:SF3">
    <property type="entry name" value="FRUCTOKINASE"/>
    <property type="match status" value="1"/>
</dbReference>
<feature type="active site" evidence="10">
    <location>
        <position position="177"/>
    </location>
</feature>
<dbReference type="InterPro" id="IPR014710">
    <property type="entry name" value="RmlC-like_jellyroll"/>
</dbReference>
<name>A0A1G5KRR3_9FIRM</name>
<evidence type="ECO:0000256" key="1">
    <source>
        <dbReference type="ARBA" id="ARBA00000757"/>
    </source>
</evidence>
<evidence type="ECO:0000259" key="11">
    <source>
        <dbReference type="Pfam" id="PF20511"/>
    </source>
</evidence>
<keyword evidence="5 9" id="KW-0862">Zinc</keyword>
<dbReference type="STRING" id="1120976.SAMN03080606_03723"/>
<dbReference type="InterPro" id="IPR014628">
    <property type="entry name" value="Man6P_isomerase_Firm_short"/>
</dbReference>
<dbReference type="PANTHER" id="PTHR42742">
    <property type="entry name" value="TRANSCRIPTIONAL REPRESSOR MPRA"/>
    <property type="match status" value="1"/>
</dbReference>
<evidence type="ECO:0000313" key="14">
    <source>
        <dbReference type="Proteomes" id="UP000198636"/>
    </source>
</evidence>
<comment type="cofactor">
    <cofactor evidence="9">
        <name>Zn(2+)</name>
        <dbReference type="ChEBI" id="CHEBI:29105"/>
    </cofactor>
    <text evidence="9">Binds 1 zinc ion per subunit.</text>
</comment>
<evidence type="ECO:0000256" key="8">
    <source>
        <dbReference type="ARBA" id="ARBA00030762"/>
    </source>
</evidence>
<evidence type="ECO:0000256" key="9">
    <source>
        <dbReference type="PIRSR" id="PIRSR036894-1"/>
    </source>
</evidence>
<evidence type="ECO:0000256" key="3">
    <source>
        <dbReference type="ARBA" id="ARBA00011956"/>
    </source>
</evidence>
<dbReference type="EC" id="5.3.1.8" evidence="3"/>
<feature type="binding site" evidence="9">
    <location>
        <position position="157"/>
    </location>
    <ligand>
        <name>Zn(2+)</name>
        <dbReference type="ChEBI" id="CHEBI:29105"/>
    </ligand>
</feature>
<dbReference type="Pfam" id="PF20511">
    <property type="entry name" value="PMI_typeI_cat"/>
    <property type="match status" value="1"/>
</dbReference>
<dbReference type="EMBL" id="FMUS01000030">
    <property type="protein sequence ID" value="SCZ03285.1"/>
    <property type="molecule type" value="Genomic_DNA"/>
</dbReference>
<evidence type="ECO:0000256" key="6">
    <source>
        <dbReference type="ARBA" id="ARBA00023235"/>
    </source>
</evidence>
<dbReference type="Gene3D" id="2.60.120.10">
    <property type="entry name" value="Jelly Rolls"/>
    <property type="match status" value="2"/>
</dbReference>
<dbReference type="CDD" id="cd07010">
    <property type="entry name" value="cupin_PMI_type_I_N_bac"/>
    <property type="match status" value="1"/>
</dbReference>
<dbReference type="InterPro" id="IPR046457">
    <property type="entry name" value="PMI_typeI_cat"/>
</dbReference>
<reference evidence="13 14" key="1">
    <citation type="submission" date="2016-10" db="EMBL/GenBank/DDBJ databases">
        <authorList>
            <person name="de Groot N.N."/>
        </authorList>
    </citation>
    <scope>NUCLEOTIDE SEQUENCE [LARGE SCALE GENOMIC DNA]</scope>
    <source>
        <strain evidence="13 14">DSM 18978</strain>
    </source>
</reference>
<evidence type="ECO:0000256" key="5">
    <source>
        <dbReference type="ARBA" id="ARBA00022833"/>
    </source>
</evidence>
<keyword evidence="4 9" id="KW-0479">Metal-binding</keyword>
<evidence type="ECO:0000256" key="7">
    <source>
        <dbReference type="ARBA" id="ARBA00029741"/>
    </source>
</evidence>
<feature type="binding site" evidence="9">
    <location>
        <position position="100"/>
    </location>
    <ligand>
        <name>Zn(2+)</name>
        <dbReference type="ChEBI" id="CHEBI:29105"/>
    </ligand>
</feature>
<dbReference type="GO" id="GO:0005975">
    <property type="term" value="P:carbohydrate metabolic process"/>
    <property type="evidence" value="ECO:0007669"/>
    <property type="project" value="InterPro"/>
</dbReference>
<evidence type="ECO:0000313" key="13">
    <source>
        <dbReference type="EMBL" id="SCZ03285.1"/>
    </source>
</evidence>
<protein>
    <recommendedName>
        <fullName evidence="3">mannose-6-phosphate isomerase</fullName>
        <ecNumber evidence="3">5.3.1.8</ecNumber>
    </recommendedName>
    <alternativeName>
        <fullName evidence="7">Phosphohexomutase</fullName>
    </alternativeName>
    <alternativeName>
        <fullName evidence="8">Phosphomannose isomerase</fullName>
    </alternativeName>
</protein>
<keyword evidence="14" id="KW-1185">Reference proteome</keyword>
<dbReference type="NCBIfam" id="TIGR00218">
    <property type="entry name" value="manA"/>
    <property type="match status" value="1"/>
</dbReference>
<gene>
    <name evidence="13" type="ORF">SAMN03080606_03723</name>
</gene>
<dbReference type="GO" id="GO:0008270">
    <property type="term" value="F:zinc ion binding"/>
    <property type="evidence" value="ECO:0007669"/>
    <property type="project" value="InterPro"/>
</dbReference>
<evidence type="ECO:0000256" key="10">
    <source>
        <dbReference type="PIRSR" id="PIRSR036894-2"/>
    </source>
</evidence>
<dbReference type="InterPro" id="IPR001250">
    <property type="entry name" value="Man6P_Isoase-1"/>
</dbReference>
<dbReference type="InterPro" id="IPR011051">
    <property type="entry name" value="RmlC_Cupin_sf"/>
</dbReference>
<organism evidence="13 14">
    <name type="scientific">Alkaliphilus peptidifermentans DSM 18978</name>
    <dbReference type="NCBI Taxonomy" id="1120976"/>
    <lineage>
        <taxon>Bacteria</taxon>
        <taxon>Bacillati</taxon>
        <taxon>Bacillota</taxon>
        <taxon>Clostridia</taxon>
        <taxon>Peptostreptococcales</taxon>
        <taxon>Natronincolaceae</taxon>
        <taxon>Alkaliphilus</taxon>
    </lineage>
</organism>
<dbReference type="InterPro" id="IPR049071">
    <property type="entry name" value="MPI_cupin_dom"/>
</dbReference>
<dbReference type="SUPFAM" id="SSF51182">
    <property type="entry name" value="RmlC-like cupins"/>
    <property type="match status" value="1"/>
</dbReference>
<comment type="catalytic activity">
    <reaction evidence="1">
        <text>D-mannose 6-phosphate = D-fructose 6-phosphate</text>
        <dbReference type="Rhea" id="RHEA:12356"/>
        <dbReference type="ChEBI" id="CHEBI:58735"/>
        <dbReference type="ChEBI" id="CHEBI:61527"/>
        <dbReference type="EC" id="5.3.1.8"/>
    </reaction>
</comment>
<dbReference type="RefSeq" id="WP_091546618.1">
    <property type="nucleotide sequence ID" value="NZ_FMUS01000030.1"/>
</dbReference>
<dbReference type="Pfam" id="PF21621">
    <property type="entry name" value="MPI_cupin_dom"/>
    <property type="match status" value="1"/>
</dbReference>
<proteinExistence type="inferred from homology"/>